<dbReference type="KEGG" id="pstg:E8M01_05745"/>
<sequence>MIDALAPVLGLAIAAEFRPGVIANLQVAIRLARALDAVDLVDHDEPAPVFEA</sequence>
<keyword evidence="2" id="KW-1185">Reference proteome</keyword>
<accession>A0A4D7BEP0</accession>
<dbReference type="Proteomes" id="UP000298781">
    <property type="component" value="Chromosome"/>
</dbReference>
<evidence type="ECO:0000313" key="1">
    <source>
        <dbReference type="EMBL" id="QCI69055.1"/>
    </source>
</evidence>
<gene>
    <name evidence="1" type="ORF">E8M01_05745</name>
</gene>
<proteinExistence type="predicted"/>
<name>A0A4D7BEP0_9HYPH</name>
<dbReference type="OrthoDB" id="7933911at2"/>
<dbReference type="AlphaFoldDB" id="A0A4D7BEP0"/>
<reference evidence="1 2" key="1">
    <citation type="submission" date="2019-04" db="EMBL/GenBank/DDBJ databases">
        <title>Phreatobacter aquaticus sp. nov.</title>
        <authorList>
            <person name="Choi A."/>
        </authorList>
    </citation>
    <scope>NUCLEOTIDE SEQUENCE [LARGE SCALE GENOMIC DNA]</scope>
    <source>
        <strain evidence="1 2">KCTC 52518</strain>
    </source>
</reference>
<dbReference type="Pfam" id="PF13318">
    <property type="entry name" value="AtzG-like"/>
    <property type="match status" value="1"/>
</dbReference>
<protein>
    <submittedName>
        <fullName evidence="1">DUF4089 domain-containing protein</fullName>
    </submittedName>
</protein>
<evidence type="ECO:0000313" key="2">
    <source>
        <dbReference type="Proteomes" id="UP000298781"/>
    </source>
</evidence>
<dbReference type="EMBL" id="CP039690">
    <property type="protein sequence ID" value="QCI69055.1"/>
    <property type="molecule type" value="Genomic_DNA"/>
</dbReference>
<dbReference type="InterPro" id="IPR025148">
    <property type="entry name" value="AtzG-like"/>
</dbReference>
<organism evidence="1 2">
    <name type="scientific">Phreatobacter stygius</name>
    <dbReference type="NCBI Taxonomy" id="1940610"/>
    <lineage>
        <taxon>Bacteria</taxon>
        <taxon>Pseudomonadati</taxon>
        <taxon>Pseudomonadota</taxon>
        <taxon>Alphaproteobacteria</taxon>
        <taxon>Hyphomicrobiales</taxon>
        <taxon>Phreatobacteraceae</taxon>
        <taxon>Phreatobacter</taxon>
    </lineage>
</organism>